<evidence type="ECO:0000256" key="1">
    <source>
        <dbReference type="ARBA" id="ARBA00009065"/>
    </source>
</evidence>
<evidence type="ECO:0000313" key="8">
    <source>
        <dbReference type="EMBL" id="PKA56130.1"/>
    </source>
</evidence>
<keyword evidence="3 5" id="KW-0195">Cyclin</keyword>
<evidence type="ECO:0000256" key="2">
    <source>
        <dbReference type="ARBA" id="ARBA00022618"/>
    </source>
</evidence>
<feature type="domain" description="Cyclin-like" evidence="6">
    <location>
        <begin position="97"/>
        <end position="183"/>
    </location>
</feature>
<dbReference type="InterPro" id="IPR013763">
    <property type="entry name" value="Cyclin-like_dom"/>
</dbReference>
<dbReference type="CDD" id="cd20544">
    <property type="entry name" value="CYCLIN_AtCycD-like_rpt2"/>
    <property type="match status" value="1"/>
</dbReference>
<protein>
    <submittedName>
        <fullName evidence="8">Cyclin-D3-1</fullName>
    </submittedName>
</protein>
<dbReference type="OrthoDB" id="5590282at2759"/>
<keyword evidence="9" id="KW-1185">Reference proteome</keyword>
<gene>
    <name evidence="8" type="primary">CYCD3-1</name>
    <name evidence="8" type="ORF">AXF42_Ash015615</name>
</gene>
<evidence type="ECO:0000256" key="4">
    <source>
        <dbReference type="ARBA" id="ARBA00023306"/>
    </source>
</evidence>
<dbReference type="SUPFAM" id="SSF47954">
    <property type="entry name" value="Cyclin-like"/>
    <property type="match status" value="2"/>
</dbReference>
<dbReference type="FunFam" id="1.10.472.10:FF:000060">
    <property type="entry name" value="D6-type cyclin"/>
    <property type="match status" value="1"/>
</dbReference>
<evidence type="ECO:0000259" key="7">
    <source>
        <dbReference type="SMART" id="SM01332"/>
    </source>
</evidence>
<dbReference type="GO" id="GO:0051301">
    <property type="term" value="P:cell division"/>
    <property type="evidence" value="ECO:0007669"/>
    <property type="project" value="UniProtKB-KW"/>
</dbReference>
<dbReference type="STRING" id="1088818.A0A2I0AKQ4"/>
<dbReference type="CDD" id="cd20543">
    <property type="entry name" value="CYCLIN_AtCycD-like_rpt1"/>
    <property type="match status" value="1"/>
</dbReference>
<dbReference type="PANTHER" id="PTHR10177">
    <property type="entry name" value="CYCLINS"/>
    <property type="match status" value="1"/>
</dbReference>
<dbReference type="SMART" id="SM01332">
    <property type="entry name" value="Cyclin_C"/>
    <property type="match status" value="1"/>
</dbReference>
<evidence type="ECO:0000256" key="5">
    <source>
        <dbReference type="RuleBase" id="RU000383"/>
    </source>
</evidence>
<dbReference type="InterPro" id="IPR006671">
    <property type="entry name" value="Cyclin_N"/>
</dbReference>
<name>A0A2I0AKQ4_9ASPA</name>
<proteinExistence type="inferred from homology"/>
<evidence type="ECO:0000313" key="9">
    <source>
        <dbReference type="Proteomes" id="UP000236161"/>
    </source>
</evidence>
<dbReference type="Proteomes" id="UP000236161">
    <property type="component" value="Unassembled WGS sequence"/>
</dbReference>
<dbReference type="InterPro" id="IPR004367">
    <property type="entry name" value="Cyclin_C-dom"/>
</dbReference>
<dbReference type="InterPro" id="IPR039361">
    <property type="entry name" value="Cyclin"/>
</dbReference>
<dbReference type="Gene3D" id="1.10.472.10">
    <property type="entry name" value="Cyclin-like"/>
    <property type="match status" value="2"/>
</dbReference>
<dbReference type="SMART" id="SM00385">
    <property type="entry name" value="CYCLIN"/>
    <property type="match status" value="2"/>
</dbReference>
<organism evidence="8 9">
    <name type="scientific">Apostasia shenzhenica</name>
    <dbReference type="NCBI Taxonomy" id="1088818"/>
    <lineage>
        <taxon>Eukaryota</taxon>
        <taxon>Viridiplantae</taxon>
        <taxon>Streptophyta</taxon>
        <taxon>Embryophyta</taxon>
        <taxon>Tracheophyta</taxon>
        <taxon>Spermatophyta</taxon>
        <taxon>Magnoliopsida</taxon>
        <taxon>Liliopsida</taxon>
        <taxon>Asparagales</taxon>
        <taxon>Orchidaceae</taxon>
        <taxon>Apostasioideae</taxon>
        <taxon>Apostasia</taxon>
    </lineage>
</organism>
<keyword evidence="2" id="KW-0132">Cell division</keyword>
<dbReference type="AlphaFoldDB" id="A0A2I0AKQ4"/>
<dbReference type="InterPro" id="IPR036915">
    <property type="entry name" value="Cyclin-like_sf"/>
</dbReference>
<keyword evidence="4" id="KW-0131">Cell cycle</keyword>
<evidence type="ECO:0000256" key="3">
    <source>
        <dbReference type="ARBA" id="ARBA00023127"/>
    </source>
</evidence>
<sequence>MGISYDYFSSILLCAEDDSSIFCYDDQEDVDRHWSKWSPRPKLGGFYGDFSVDFPLLSDDCLSLLLGREAEHLPEESYAKRLMNGSPEVSVRRDAIDSIIKVHSYYKFGPLSCYLSVNYLDRFLSCYELPQGKAWISQLLSVACLSLAAKVEEMEVPLLIDLQVGEVKFEARTIQRMELLVLNTLKWRMQALTPFSFLDYFLHKLNGDKSPAKLSVSLSVELILSTLRDIKFLSFRPSEIAAASALSVMSKPQTLDVNEAFSHCGYVDKDRMLKCYEVIREEMLLNRVILKNGIESVPSMPQSPIGALMLHA</sequence>
<comment type="similarity">
    <text evidence="1">Belongs to the cyclin family. Cyclin D subfamily.</text>
</comment>
<dbReference type="Pfam" id="PF00134">
    <property type="entry name" value="Cyclin_N"/>
    <property type="match status" value="1"/>
</dbReference>
<evidence type="ECO:0000259" key="6">
    <source>
        <dbReference type="SMART" id="SM00385"/>
    </source>
</evidence>
<feature type="domain" description="Cyclin C-terminal" evidence="7">
    <location>
        <begin position="192"/>
        <end position="303"/>
    </location>
</feature>
<feature type="domain" description="Cyclin-like" evidence="6">
    <location>
        <begin position="196"/>
        <end position="281"/>
    </location>
</feature>
<dbReference type="Pfam" id="PF02984">
    <property type="entry name" value="Cyclin_C"/>
    <property type="match status" value="1"/>
</dbReference>
<dbReference type="FunFam" id="1.10.472.10:FF:000040">
    <property type="entry name" value="D6-type cyclin"/>
    <property type="match status" value="1"/>
</dbReference>
<dbReference type="EMBL" id="KZ451975">
    <property type="protein sequence ID" value="PKA56130.1"/>
    <property type="molecule type" value="Genomic_DNA"/>
</dbReference>
<accession>A0A2I0AKQ4</accession>
<reference evidence="8 9" key="1">
    <citation type="journal article" date="2017" name="Nature">
        <title>The Apostasia genome and the evolution of orchids.</title>
        <authorList>
            <person name="Zhang G.Q."/>
            <person name="Liu K.W."/>
            <person name="Li Z."/>
            <person name="Lohaus R."/>
            <person name="Hsiao Y.Y."/>
            <person name="Niu S.C."/>
            <person name="Wang J.Y."/>
            <person name="Lin Y.C."/>
            <person name="Xu Q."/>
            <person name="Chen L.J."/>
            <person name="Yoshida K."/>
            <person name="Fujiwara S."/>
            <person name="Wang Z.W."/>
            <person name="Zhang Y.Q."/>
            <person name="Mitsuda N."/>
            <person name="Wang M."/>
            <person name="Liu G.H."/>
            <person name="Pecoraro L."/>
            <person name="Huang H.X."/>
            <person name="Xiao X.J."/>
            <person name="Lin M."/>
            <person name="Wu X.Y."/>
            <person name="Wu W.L."/>
            <person name="Chen Y.Y."/>
            <person name="Chang S.B."/>
            <person name="Sakamoto S."/>
            <person name="Ohme-Takagi M."/>
            <person name="Yagi M."/>
            <person name="Zeng S.J."/>
            <person name="Shen C.Y."/>
            <person name="Yeh C.M."/>
            <person name="Luo Y.B."/>
            <person name="Tsai W.C."/>
            <person name="Van de Peer Y."/>
            <person name="Liu Z.J."/>
        </authorList>
    </citation>
    <scope>NUCLEOTIDE SEQUENCE [LARGE SCALE GENOMIC DNA]</scope>
    <source>
        <strain evidence="9">cv. Shenzhen</strain>
        <tissue evidence="8">Stem</tissue>
    </source>
</reference>